<dbReference type="AlphaFoldDB" id="A0A8H2WPE3"/>
<protein>
    <submittedName>
        <fullName evidence="1">Uncharacterized protein</fullName>
    </submittedName>
</protein>
<proteinExistence type="predicted"/>
<sequence>ASVHRIVQLGESVAGLDIGINMFTHYVVAGLAARLEKHRVAVYERLISISNARAWLFDGSQFSQVLYRLWHGLGLGGAPVTWDDYVQSRRVVIPI</sequence>
<dbReference type="Proteomes" id="UP000663846">
    <property type="component" value="Unassembled WGS sequence"/>
</dbReference>
<feature type="non-terminal residue" evidence="1">
    <location>
        <position position="1"/>
    </location>
</feature>
<comment type="caution">
    <text evidence="1">The sequence shown here is derived from an EMBL/GenBank/DDBJ whole genome shotgun (WGS) entry which is preliminary data.</text>
</comment>
<name>A0A8H2WPE3_9AGAM</name>
<accession>A0A8H2WPE3</accession>
<dbReference type="EMBL" id="CAJMWS010000297">
    <property type="protein sequence ID" value="CAE6393579.1"/>
    <property type="molecule type" value="Genomic_DNA"/>
</dbReference>
<gene>
    <name evidence="1" type="ORF">RDB_LOCUS47436</name>
</gene>
<evidence type="ECO:0000313" key="1">
    <source>
        <dbReference type="EMBL" id="CAE6393579.1"/>
    </source>
</evidence>
<organism evidence="1 2">
    <name type="scientific">Rhizoctonia solani</name>
    <dbReference type="NCBI Taxonomy" id="456999"/>
    <lineage>
        <taxon>Eukaryota</taxon>
        <taxon>Fungi</taxon>
        <taxon>Dikarya</taxon>
        <taxon>Basidiomycota</taxon>
        <taxon>Agaricomycotina</taxon>
        <taxon>Agaricomycetes</taxon>
        <taxon>Cantharellales</taxon>
        <taxon>Ceratobasidiaceae</taxon>
        <taxon>Rhizoctonia</taxon>
    </lineage>
</organism>
<reference evidence="1" key="1">
    <citation type="submission" date="2021-01" db="EMBL/GenBank/DDBJ databases">
        <authorList>
            <person name="Kaushik A."/>
        </authorList>
    </citation>
    <scope>NUCLEOTIDE SEQUENCE</scope>
    <source>
        <strain evidence="1">AG1-1C</strain>
    </source>
</reference>
<evidence type="ECO:0000313" key="2">
    <source>
        <dbReference type="Proteomes" id="UP000663846"/>
    </source>
</evidence>